<sequence length="158" mass="17904">RRKVVGTTDQQGETCLSTEMEDVEFVHGDDVSLHFGYLVAALVRIHSIRVSRAEGQTRRSRFSLTGLDIDVIAAAEQLQYSRRTSGQTTSMVWRRERAEEEDGSVISTETTMCVVDRRTILTPFSFLHSCLLIDRMSALRKSQLIAREAMLTHLYGTH</sequence>
<gene>
    <name evidence="1" type="ORF">PENTCL1PPCAC_23987</name>
</gene>
<name>A0AAV5U5U2_9BILA</name>
<dbReference type="EMBL" id="BTSX01000005">
    <property type="protein sequence ID" value="GMT01813.1"/>
    <property type="molecule type" value="Genomic_DNA"/>
</dbReference>
<organism evidence="1 2">
    <name type="scientific">Pristionchus entomophagus</name>
    <dbReference type="NCBI Taxonomy" id="358040"/>
    <lineage>
        <taxon>Eukaryota</taxon>
        <taxon>Metazoa</taxon>
        <taxon>Ecdysozoa</taxon>
        <taxon>Nematoda</taxon>
        <taxon>Chromadorea</taxon>
        <taxon>Rhabditida</taxon>
        <taxon>Rhabditina</taxon>
        <taxon>Diplogasteromorpha</taxon>
        <taxon>Diplogasteroidea</taxon>
        <taxon>Neodiplogasteridae</taxon>
        <taxon>Pristionchus</taxon>
    </lineage>
</organism>
<accession>A0AAV5U5U2</accession>
<dbReference type="AlphaFoldDB" id="A0AAV5U5U2"/>
<evidence type="ECO:0000313" key="1">
    <source>
        <dbReference type="EMBL" id="GMT01813.1"/>
    </source>
</evidence>
<comment type="caution">
    <text evidence="1">The sequence shown here is derived from an EMBL/GenBank/DDBJ whole genome shotgun (WGS) entry which is preliminary data.</text>
</comment>
<reference evidence="1" key="1">
    <citation type="submission" date="2023-10" db="EMBL/GenBank/DDBJ databases">
        <title>Genome assembly of Pristionchus species.</title>
        <authorList>
            <person name="Yoshida K."/>
            <person name="Sommer R.J."/>
        </authorList>
    </citation>
    <scope>NUCLEOTIDE SEQUENCE</scope>
    <source>
        <strain evidence="1">RS0144</strain>
    </source>
</reference>
<feature type="non-terminal residue" evidence="1">
    <location>
        <position position="1"/>
    </location>
</feature>
<protein>
    <submittedName>
        <fullName evidence="1">Uncharacterized protein</fullName>
    </submittedName>
</protein>
<dbReference type="Proteomes" id="UP001432027">
    <property type="component" value="Unassembled WGS sequence"/>
</dbReference>
<keyword evidence="2" id="KW-1185">Reference proteome</keyword>
<evidence type="ECO:0000313" key="2">
    <source>
        <dbReference type="Proteomes" id="UP001432027"/>
    </source>
</evidence>
<proteinExistence type="predicted"/>